<dbReference type="GO" id="GO:0009401">
    <property type="term" value="P:phosphoenolpyruvate-dependent sugar phosphotransferase system"/>
    <property type="evidence" value="ECO:0007669"/>
    <property type="project" value="UniProtKB-KW"/>
</dbReference>
<evidence type="ECO:0000256" key="12">
    <source>
        <dbReference type="ARBA" id="ARBA00022683"/>
    </source>
</evidence>
<dbReference type="Pfam" id="PF02896">
    <property type="entry name" value="PEP-utilizers_C"/>
    <property type="match status" value="1"/>
</dbReference>
<evidence type="ECO:0000313" key="24">
    <source>
        <dbReference type="EMBL" id="QJC22374.1"/>
    </source>
</evidence>
<evidence type="ECO:0000259" key="21">
    <source>
        <dbReference type="Pfam" id="PF00391"/>
    </source>
</evidence>
<dbReference type="GO" id="GO:0046872">
    <property type="term" value="F:metal ion binding"/>
    <property type="evidence" value="ECO:0007669"/>
    <property type="project" value="UniProtKB-KW"/>
</dbReference>
<feature type="domain" description="PEP-utilising enzyme mobile" evidence="21">
    <location>
        <begin position="152"/>
        <end position="226"/>
    </location>
</feature>
<keyword evidence="14 17" id="KW-0418">Kinase</keyword>
<evidence type="ECO:0000256" key="18">
    <source>
        <dbReference type="PIRSR" id="PIRSR000732-1"/>
    </source>
</evidence>
<name>A0A6H2EMS5_9ACTO</name>
<feature type="binding site" evidence="20">
    <location>
        <position position="444"/>
    </location>
    <ligand>
        <name>Mg(2+)</name>
        <dbReference type="ChEBI" id="CHEBI:18420"/>
    </ligand>
</feature>
<evidence type="ECO:0000256" key="19">
    <source>
        <dbReference type="PIRSR" id="PIRSR000732-2"/>
    </source>
</evidence>
<dbReference type="InterPro" id="IPR036618">
    <property type="entry name" value="PtsI_HPr-bd_sf"/>
</dbReference>
<dbReference type="InterPro" id="IPR000121">
    <property type="entry name" value="PEP_util_C"/>
</dbReference>
<dbReference type="Gene3D" id="3.50.30.10">
    <property type="entry name" value="Phosphohistidine domain"/>
    <property type="match status" value="1"/>
</dbReference>
<keyword evidence="8 17" id="KW-0813">Transport</keyword>
<dbReference type="SUPFAM" id="SSF52009">
    <property type="entry name" value="Phosphohistidine domain"/>
    <property type="match status" value="1"/>
</dbReference>
<evidence type="ECO:0000259" key="22">
    <source>
        <dbReference type="Pfam" id="PF02896"/>
    </source>
</evidence>
<feature type="domain" description="PEP-utilising enzyme C-terminal" evidence="22">
    <location>
        <begin position="261"/>
        <end position="527"/>
    </location>
</feature>
<evidence type="ECO:0000256" key="13">
    <source>
        <dbReference type="ARBA" id="ARBA00022723"/>
    </source>
</evidence>
<evidence type="ECO:0000256" key="15">
    <source>
        <dbReference type="ARBA" id="ARBA00022842"/>
    </source>
</evidence>
<keyword evidence="10 17" id="KW-0762">Sugar transport</keyword>
<dbReference type="SUPFAM" id="SSF47831">
    <property type="entry name" value="Enzyme I of the PEP:sugar phosphotransferase system HPr-binding (sub)domain"/>
    <property type="match status" value="1"/>
</dbReference>
<reference evidence="24 25" key="1">
    <citation type="submission" date="2020-03" db="EMBL/GenBank/DDBJ databases">
        <title>Complete genome of Arcanobacterium buesumensis sp. nov. strain 2701.</title>
        <authorList>
            <person name="Borowiak M."/>
            <person name="Alssahen M."/>
            <person name="Laemmler C."/>
            <person name="Malorny B."/>
            <person name="Hassan A."/>
            <person name="Prenger-Berninghoff E."/>
            <person name="Ploetz M."/>
            <person name="Abdulmawjood A."/>
        </authorList>
    </citation>
    <scope>NUCLEOTIDE SEQUENCE [LARGE SCALE GENOMIC DNA]</scope>
    <source>
        <strain evidence="24 25">2701</strain>
    </source>
</reference>
<evidence type="ECO:0000256" key="2">
    <source>
        <dbReference type="ARBA" id="ARBA00001946"/>
    </source>
</evidence>
<dbReference type="PANTHER" id="PTHR46244">
    <property type="entry name" value="PHOSPHOENOLPYRUVATE-PROTEIN PHOSPHOTRANSFERASE"/>
    <property type="match status" value="1"/>
</dbReference>
<keyword evidence="11 17" id="KW-0808">Transferase</keyword>
<keyword evidence="24" id="KW-0670">Pyruvate</keyword>
<comment type="function">
    <text evidence="3 17">General (non sugar-specific) component of the phosphoenolpyruvate-dependent sugar phosphotransferase system (sugar PTS). This major carbohydrate active-transport system catalyzes the phosphorylation of incoming sugar substrates concomitantly with their translocation across the cell membrane. Enzyme I transfers the phosphoryl group from phosphoenolpyruvate (PEP) to the phosphoryl carrier protein (HPr).</text>
</comment>
<dbReference type="InterPro" id="IPR008731">
    <property type="entry name" value="PTS_EIN"/>
</dbReference>
<feature type="binding site" evidence="20">
    <location>
        <position position="420"/>
    </location>
    <ligand>
        <name>Mg(2+)</name>
        <dbReference type="ChEBI" id="CHEBI:18420"/>
    </ligand>
</feature>
<feature type="domain" description="Phosphotransferase system enzyme I N-terminal" evidence="23">
    <location>
        <begin position="10"/>
        <end position="125"/>
    </location>
</feature>
<feature type="binding site" evidence="19">
    <location>
        <position position="295"/>
    </location>
    <ligand>
        <name>phosphoenolpyruvate</name>
        <dbReference type="ChEBI" id="CHEBI:58702"/>
    </ligand>
</feature>
<evidence type="ECO:0000256" key="11">
    <source>
        <dbReference type="ARBA" id="ARBA00022679"/>
    </source>
</evidence>
<evidence type="ECO:0000256" key="4">
    <source>
        <dbReference type="ARBA" id="ARBA00004496"/>
    </source>
</evidence>
<evidence type="ECO:0000256" key="6">
    <source>
        <dbReference type="ARBA" id="ARBA00012232"/>
    </source>
</evidence>
<comment type="subcellular location">
    <subcellularLocation>
        <location evidence="4 17">Cytoplasm</location>
    </subcellularLocation>
</comment>
<keyword evidence="25" id="KW-1185">Reference proteome</keyword>
<feature type="active site" description="Tele-phosphohistidine intermediate" evidence="18">
    <location>
        <position position="188"/>
    </location>
</feature>
<dbReference type="SUPFAM" id="SSF51621">
    <property type="entry name" value="Phosphoenolpyruvate/pyruvate domain"/>
    <property type="match status" value="1"/>
</dbReference>
<feature type="active site" description="Proton donor" evidence="18">
    <location>
        <position position="491"/>
    </location>
</feature>
<evidence type="ECO:0000256" key="5">
    <source>
        <dbReference type="ARBA" id="ARBA00007837"/>
    </source>
</evidence>
<evidence type="ECO:0000256" key="7">
    <source>
        <dbReference type="ARBA" id="ARBA00016544"/>
    </source>
</evidence>
<evidence type="ECO:0000256" key="8">
    <source>
        <dbReference type="ARBA" id="ARBA00022448"/>
    </source>
</evidence>
<sequence>MTVEHRVLLGIGVSAGTAHGAIAVVSPAPTVDPNEPKTTDVEAATETVSQALESVSDMLYERAENASEKAQEILKATAKMAHDRGLKKAIVNELKGGAGITRAITDAVQKYVDMFIKLGGYMAERATDLYDVRDRTIAVVRGLPMPGIPQLTEPSIIVARDLAPAETATLDPDFALGIAIAEGGPTSHTAILAAQLGIPAAVRVGQILELAGPAQEQGAKIAIDGGVGEVIIAPSDEDIALLKERSERREAALADSHGIGLTYDGHKIALLANIGTAEDAQRAAEYDVEGAGLFRTEFLFMGRESAPSVAEQTEVYTQVFRAFGDRRVTVRTLDAGADKPLKFADLGEEENPALGRRGIRLTRIREDLMDAQLEALAAAQKATGADVRVMAPMIATTEEAKWFADKAHAAGLTSVGVMIEVPAAAINAATILSHVDFASIGTNDLAQYTMAADRMQGELASLLDVWQPAVLRMIRKACQGGTATGKYVGVCGEAGGDPLLALVLTGLGVQSLSMAPPKVGAVRVSLKLHDLSTCQQMAAYALDAPTAKDARAAVEALVHPDVKFLM</sequence>
<dbReference type="Proteomes" id="UP000502298">
    <property type="component" value="Chromosome"/>
</dbReference>
<comment type="cofactor">
    <cofactor evidence="2 17 20">
        <name>Mg(2+)</name>
        <dbReference type="ChEBI" id="CHEBI:18420"/>
    </cofactor>
</comment>
<feature type="binding site" evidence="19">
    <location>
        <position position="331"/>
    </location>
    <ligand>
        <name>phosphoenolpyruvate</name>
        <dbReference type="ChEBI" id="CHEBI:58702"/>
    </ligand>
</feature>
<dbReference type="Gene3D" id="1.10.274.10">
    <property type="entry name" value="PtsI, HPr-binding domain"/>
    <property type="match status" value="1"/>
</dbReference>
<protein>
    <recommendedName>
        <fullName evidence="7 17">Phosphoenolpyruvate-protein phosphotransferase</fullName>
        <ecNumber evidence="6 17">2.7.3.9</ecNumber>
    </recommendedName>
    <alternativeName>
        <fullName evidence="16 17">Phosphotransferase system, enzyme I</fullName>
    </alternativeName>
</protein>
<dbReference type="GO" id="GO:0005737">
    <property type="term" value="C:cytoplasm"/>
    <property type="evidence" value="ECO:0007669"/>
    <property type="project" value="UniProtKB-SubCell"/>
</dbReference>
<evidence type="ECO:0000256" key="14">
    <source>
        <dbReference type="ARBA" id="ARBA00022777"/>
    </source>
</evidence>
<dbReference type="AlphaFoldDB" id="A0A6H2EMS5"/>
<dbReference type="EMBL" id="CP050804">
    <property type="protein sequence ID" value="QJC22374.1"/>
    <property type="molecule type" value="Genomic_DNA"/>
</dbReference>
<dbReference type="Gene3D" id="3.20.20.60">
    <property type="entry name" value="Phosphoenolpyruvate-binding domains"/>
    <property type="match status" value="1"/>
</dbReference>
<dbReference type="KEGG" id="arca:HC352_07525"/>
<dbReference type="InterPro" id="IPR024692">
    <property type="entry name" value="PTS_EI"/>
</dbReference>
<dbReference type="GO" id="GO:0016301">
    <property type="term" value="F:kinase activity"/>
    <property type="evidence" value="ECO:0007669"/>
    <property type="project" value="UniProtKB-KW"/>
</dbReference>
<evidence type="ECO:0000256" key="20">
    <source>
        <dbReference type="PIRSR" id="PIRSR000732-3"/>
    </source>
</evidence>
<keyword evidence="15 17" id="KW-0460">Magnesium</keyword>
<dbReference type="PANTHER" id="PTHR46244:SF3">
    <property type="entry name" value="PHOSPHOENOLPYRUVATE-PROTEIN PHOSPHOTRANSFERASE"/>
    <property type="match status" value="1"/>
</dbReference>
<keyword evidence="12 17" id="KW-0598">Phosphotransferase system</keyword>
<keyword evidence="13 17" id="KW-0479">Metal-binding</keyword>
<dbReference type="GO" id="GO:0008965">
    <property type="term" value="F:phosphoenolpyruvate-protein phosphotransferase activity"/>
    <property type="evidence" value="ECO:0007669"/>
    <property type="project" value="UniProtKB-EC"/>
</dbReference>
<evidence type="ECO:0000256" key="9">
    <source>
        <dbReference type="ARBA" id="ARBA00022490"/>
    </source>
</evidence>
<dbReference type="Pfam" id="PF00391">
    <property type="entry name" value="PEP-utilizers"/>
    <property type="match status" value="1"/>
</dbReference>
<dbReference type="EC" id="2.7.3.9" evidence="6 17"/>
<dbReference type="InterPro" id="IPR036637">
    <property type="entry name" value="Phosphohistidine_dom_sf"/>
</dbReference>
<dbReference type="RefSeq" id="WP_168918296.1">
    <property type="nucleotide sequence ID" value="NZ_CP050804.1"/>
</dbReference>
<dbReference type="InterPro" id="IPR015813">
    <property type="entry name" value="Pyrv/PenolPyrv_kinase-like_dom"/>
</dbReference>
<comment type="similarity">
    <text evidence="5 17">Belongs to the PEP-utilizing enzyme family.</text>
</comment>
<evidence type="ECO:0000313" key="25">
    <source>
        <dbReference type="Proteomes" id="UP000502298"/>
    </source>
</evidence>
<evidence type="ECO:0000259" key="23">
    <source>
        <dbReference type="Pfam" id="PF05524"/>
    </source>
</evidence>
<accession>A0A6H2EMS5</accession>
<organism evidence="24 25">
    <name type="scientific">Arcanobacterium buesumense</name>
    <dbReference type="NCBI Taxonomy" id="2722751"/>
    <lineage>
        <taxon>Bacteria</taxon>
        <taxon>Bacillati</taxon>
        <taxon>Actinomycetota</taxon>
        <taxon>Actinomycetes</taxon>
        <taxon>Actinomycetales</taxon>
        <taxon>Actinomycetaceae</taxon>
        <taxon>Arcanobacterium</taxon>
    </lineage>
</organism>
<dbReference type="InterPro" id="IPR008279">
    <property type="entry name" value="PEP-util_enz_mobile_dom"/>
</dbReference>
<comment type="catalytic activity">
    <reaction evidence="1 17">
        <text>L-histidyl-[protein] + phosphoenolpyruvate = N(pros)-phospho-L-histidyl-[protein] + pyruvate</text>
        <dbReference type="Rhea" id="RHEA:23880"/>
        <dbReference type="Rhea" id="RHEA-COMP:9745"/>
        <dbReference type="Rhea" id="RHEA-COMP:9746"/>
        <dbReference type="ChEBI" id="CHEBI:15361"/>
        <dbReference type="ChEBI" id="CHEBI:29979"/>
        <dbReference type="ChEBI" id="CHEBI:58702"/>
        <dbReference type="ChEBI" id="CHEBI:64837"/>
        <dbReference type="EC" id="2.7.3.9"/>
    </reaction>
</comment>
<evidence type="ECO:0000256" key="3">
    <source>
        <dbReference type="ARBA" id="ARBA00002728"/>
    </source>
</evidence>
<dbReference type="InterPro" id="IPR050499">
    <property type="entry name" value="PEP-utilizing_PTS_enzyme"/>
</dbReference>
<gene>
    <name evidence="24" type="primary">ptsP</name>
    <name evidence="24" type="ORF">HC352_07525</name>
</gene>
<feature type="binding site" evidence="19">
    <location>
        <position position="454"/>
    </location>
    <ligand>
        <name>phosphoenolpyruvate</name>
        <dbReference type="ChEBI" id="CHEBI:58702"/>
    </ligand>
</feature>
<keyword evidence="9 17" id="KW-0963">Cytoplasm</keyword>
<proteinExistence type="inferred from homology"/>
<evidence type="ECO:0000256" key="10">
    <source>
        <dbReference type="ARBA" id="ARBA00022597"/>
    </source>
</evidence>
<evidence type="ECO:0000256" key="1">
    <source>
        <dbReference type="ARBA" id="ARBA00000683"/>
    </source>
</evidence>
<dbReference type="NCBIfam" id="TIGR01417">
    <property type="entry name" value="PTS_I_fam"/>
    <property type="match status" value="1"/>
</dbReference>
<evidence type="ECO:0000256" key="17">
    <source>
        <dbReference type="PIRNR" id="PIRNR000732"/>
    </source>
</evidence>
<dbReference type="Pfam" id="PF05524">
    <property type="entry name" value="PEP-utilisers_N"/>
    <property type="match status" value="1"/>
</dbReference>
<evidence type="ECO:0000256" key="16">
    <source>
        <dbReference type="ARBA" id="ARBA00033235"/>
    </source>
</evidence>
<dbReference type="PIRSF" id="PIRSF000732">
    <property type="entry name" value="PTS_enzyme_I"/>
    <property type="match status" value="1"/>
</dbReference>
<dbReference type="PRINTS" id="PR01736">
    <property type="entry name" value="PHPHTRNFRASE"/>
</dbReference>
<dbReference type="InterPro" id="IPR006318">
    <property type="entry name" value="PTS_EI-like"/>
</dbReference>
<feature type="binding site" evidence="19">
    <location>
        <begin position="443"/>
        <end position="444"/>
    </location>
    <ligand>
        <name>phosphoenolpyruvate</name>
        <dbReference type="ChEBI" id="CHEBI:58702"/>
    </ligand>
</feature>
<dbReference type="InterPro" id="IPR040442">
    <property type="entry name" value="Pyrv_kinase-like_dom_sf"/>
</dbReference>